<feature type="domain" description="Apple" evidence="16">
    <location>
        <begin position="254"/>
        <end position="329"/>
    </location>
</feature>
<protein>
    <recommendedName>
        <fullName evidence="2">non-specific serine/threonine protein kinase</fullName>
        <ecNumber evidence="2">2.7.11.1</ecNumber>
    </recommendedName>
</protein>
<dbReference type="Gene3D" id="1.10.510.10">
    <property type="entry name" value="Transferase(Phosphotransferase) domain 1"/>
    <property type="match status" value="1"/>
</dbReference>
<dbReference type="SUPFAM" id="SSF51110">
    <property type="entry name" value="alpha-D-mannose-specific plant lectins"/>
    <property type="match status" value="1"/>
</dbReference>
<keyword evidence="6 12" id="KW-0472">Membrane</keyword>
<keyword evidence="3 12" id="KW-0812">Transmembrane</keyword>
<feature type="transmembrane region" description="Helical" evidence="12">
    <location>
        <begin position="386"/>
        <end position="409"/>
    </location>
</feature>
<reference evidence="18" key="1">
    <citation type="journal article" date="2020" name="Nat. Commun.">
        <title>Genome assembly of wild tea tree DASZ reveals pedigree and selection history of tea varieties.</title>
        <authorList>
            <person name="Zhang W."/>
            <person name="Zhang Y."/>
            <person name="Qiu H."/>
            <person name="Guo Y."/>
            <person name="Wan H."/>
            <person name="Zhang X."/>
            <person name="Scossa F."/>
            <person name="Alseekh S."/>
            <person name="Zhang Q."/>
            <person name="Wang P."/>
            <person name="Xu L."/>
            <person name="Schmidt M.H."/>
            <person name="Jia X."/>
            <person name="Li D."/>
            <person name="Zhu A."/>
            <person name="Guo F."/>
            <person name="Chen W."/>
            <person name="Ni D."/>
            <person name="Usadel B."/>
            <person name="Fernie A.R."/>
            <person name="Wen W."/>
        </authorList>
    </citation>
    <scope>NUCLEOTIDE SEQUENCE [LARGE SCALE GENOMIC DNA]</scope>
    <source>
        <strain evidence="18">cv. G240</strain>
    </source>
</reference>
<dbReference type="Pfam" id="PF00954">
    <property type="entry name" value="S_locus_glycop"/>
    <property type="match status" value="1"/>
</dbReference>
<dbReference type="PROSITE" id="PS00108">
    <property type="entry name" value="PROTEIN_KINASE_ST"/>
    <property type="match status" value="1"/>
</dbReference>
<feature type="domain" description="Protein kinase" evidence="13">
    <location>
        <begin position="361"/>
        <end position="653"/>
    </location>
</feature>
<evidence type="ECO:0000259" key="16">
    <source>
        <dbReference type="PROSITE" id="PS50948"/>
    </source>
</evidence>
<accession>A0A7J7GJB7</accession>
<comment type="caution">
    <text evidence="17">The sequence shown here is derived from an EMBL/GenBank/DDBJ whole genome shotgun (WGS) entry which is preliminary data.</text>
</comment>
<dbReference type="GO" id="GO:0016020">
    <property type="term" value="C:membrane"/>
    <property type="evidence" value="ECO:0007669"/>
    <property type="project" value="UniProtKB-SubCell"/>
</dbReference>
<evidence type="ECO:0000256" key="1">
    <source>
        <dbReference type="ARBA" id="ARBA00004167"/>
    </source>
</evidence>
<organism evidence="17 18">
    <name type="scientific">Camellia sinensis</name>
    <name type="common">Tea plant</name>
    <name type="synonym">Thea sinensis</name>
    <dbReference type="NCBI Taxonomy" id="4442"/>
    <lineage>
        <taxon>Eukaryota</taxon>
        <taxon>Viridiplantae</taxon>
        <taxon>Streptophyta</taxon>
        <taxon>Embryophyta</taxon>
        <taxon>Tracheophyta</taxon>
        <taxon>Spermatophyta</taxon>
        <taxon>Magnoliopsida</taxon>
        <taxon>eudicotyledons</taxon>
        <taxon>Gunneridae</taxon>
        <taxon>Pentapetalae</taxon>
        <taxon>asterids</taxon>
        <taxon>Ericales</taxon>
        <taxon>Theaceae</taxon>
        <taxon>Camellia</taxon>
    </lineage>
</organism>
<dbReference type="EC" id="2.7.11.1" evidence="2"/>
<comment type="subcellular location">
    <subcellularLocation>
        <location evidence="1">Membrane</location>
        <topology evidence="1">Single-pass membrane protein</topology>
    </subcellularLocation>
</comment>
<dbReference type="EMBL" id="JACBKZ010000010">
    <property type="protein sequence ID" value="KAF5940912.1"/>
    <property type="molecule type" value="Genomic_DNA"/>
</dbReference>
<keyword evidence="11" id="KW-0245">EGF-like domain</keyword>
<dbReference type="PROSITE" id="PS50011">
    <property type="entry name" value="PROTEIN_KINASE_DOM"/>
    <property type="match status" value="1"/>
</dbReference>
<evidence type="ECO:0000256" key="12">
    <source>
        <dbReference type="SAM" id="Phobius"/>
    </source>
</evidence>
<dbReference type="SMART" id="SM00108">
    <property type="entry name" value="B_lectin"/>
    <property type="match status" value="1"/>
</dbReference>
<dbReference type="InterPro" id="IPR011009">
    <property type="entry name" value="Kinase-like_dom_sf"/>
</dbReference>
<dbReference type="GO" id="GO:0005524">
    <property type="term" value="F:ATP binding"/>
    <property type="evidence" value="ECO:0007669"/>
    <property type="project" value="InterPro"/>
</dbReference>
<dbReference type="PROSITE" id="PS50948">
    <property type="entry name" value="PAN"/>
    <property type="match status" value="1"/>
</dbReference>
<comment type="caution">
    <text evidence="11">Lacks conserved residue(s) required for the propagation of feature annotation.</text>
</comment>
<evidence type="ECO:0000256" key="4">
    <source>
        <dbReference type="ARBA" id="ARBA00022729"/>
    </source>
</evidence>
<name>A0A7J7GJB7_CAMSI</name>
<evidence type="ECO:0000259" key="14">
    <source>
        <dbReference type="PROSITE" id="PS50026"/>
    </source>
</evidence>
<evidence type="ECO:0000256" key="8">
    <source>
        <dbReference type="ARBA" id="ARBA00023180"/>
    </source>
</evidence>
<evidence type="ECO:0000259" key="13">
    <source>
        <dbReference type="PROSITE" id="PS50011"/>
    </source>
</evidence>
<dbReference type="InterPro" id="IPR000858">
    <property type="entry name" value="S_locus_glycoprot_dom"/>
</dbReference>
<keyword evidence="4" id="KW-0732">Signal</keyword>
<comment type="catalytic activity">
    <reaction evidence="9">
        <text>L-threonyl-[protein] + ATP = O-phospho-L-threonyl-[protein] + ADP + H(+)</text>
        <dbReference type="Rhea" id="RHEA:46608"/>
        <dbReference type="Rhea" id="RHEA-COMP:11060"/>
        <dbReference type="Rhea" id="RHEA-COMP:11605"/>
        <dbReference type="ChEBI" id="CHEBI:15378"/>
        <dbReference type="ChEBI" id="CHEBI:30013"/>
        <dbReference type="ChEBI" id="CHEBI:30616"/>
        <dbReference type="ChEBI" id="CHEBI:61977"/>
        <dbReference type="ChEBI" id="CHEBI:456216"/>
        <dbReference type="EC" id="2.7.11.1"/>
    </reaction>
</comment>
<dbReference type="InterPro" id="IPR008271">
    <property type="entry name" value="Ser/Thr_kinase_AS"/>
</dbReference>
<dbReference type="PROSITE" id="PS50927">
    <property type="entry name" value="BULB_LECTIN"/>
    <property type="match status" value="1"/>
</dbReference>
<dbReference type="GO" id="GO:0048544">
    <property type="term" value="P:recognition of pollen"/>
    <property type="evidence" value="ECO:0007669"/>
    <property type="project" value="InterPro"/>
</dbReference>
<comment type="catalytic activity">
    <reaction evidence="10">
        <text>L-seryl-[protein] + ATP = O-phospho-L-seryl-[protein] + ADP + H(+)</text>
        <dbReference type="Rhea" id="RHEA:17989"/>
        <dbReference type="Rhea" id="RHEA-COMP:9863"/>
        <dbReference type="Rhea" id="RHEA-COMP:11604"/>
        <dbReference type="ChEBI" id="CHEBI:15378"/>
        <dbReference type="ChEBI" id="CHEBI:29999"/>
        <dbReference type="ChEBI" id="CHEBI:30616"/>
        <dbReference type="ChEBI" id="CHEBI:83421"/>
        <dbReference type="ChEBI" id="CHEBI:456216"/>
        <dbReference type="EC" id="2.7.11.1"/>
    </reaction>
</comment>
<dbReference type="Pfam" id="PF00069">
    <property type="entry name" value="Pkinase"/>
    <property type="match status" value="1"/>
</dbReference>
<gene>
    <name evidence="17" type="ORF">HYC85_022079</name>
</gene>
<dbReference type="SMART" id="SM00220">
    <property type="entry name" value="S_TKc"/>
    <property type="match status" value="1"/>
</dbReference>
<feature type="domain" description="EGF-like" evidence="14">
    <location>
        <begin position="204"/>
        <end position="240"/>
    </location>
</feature>
<dbReference type="InterPro" id="IPR036426">
    <property type="entry name" value="Bulb-type_lectin_dom_sf"/>
</dbReference>
<dbReference type="InterPro" id="IPR000742">
    <property type="entry name" value="EGF"/>
</dbReference>
<dbReference type="InterPro" id="IPR000719">
    <property type="entry name" value="Prot_kinase_dom"/>
</dbReference>
<proteinExistence type="predicted"/>
<feature type="domain" description="Bulb-type lectin" evidence="15">
    <location>
        <begin position="1"/>
        <end position="69"/>
    </location>
</feature>
<dbReference type="Gene3D" id="2.90.10.10">
    <property type="entry name" value="Bulb-type lectin domain"/>
    <property type="match status" value="1"/>
</dbReference>
<dbReference type="CDD" id="cd01098">
    <property type="entry name" value="PAN_AP_plant"/>
    <property type="match status" value="1"/>
</dbReference>
<keyword evidence="7" id="KW-1015">Disulfide bond</keyword>
<evidence type="ECO:0000256" key="6">
    <source>
        <dbReference type="ARBA" id="ARBA00023136"/>
    </source>
</evidence>
<evidence type="ECO:0000313" key="17">
    <source>
        <dbReference type="EMBL" id="KAF5940912.1"/>
    </source>
</evidence>
<evidence type="ECO:0000256" key="9">
    <source>
        <dbReference type="ARBA" id="ARBA00047899"/>
    </source>
</evidence>
<dbReference type="Pfam" id="PF01453">
    <property type="entry name" value="B_lectin"/>
    <property type="match status" value="1"/>
</dbReference>
<sequence length="653" mass="73020">MANRDRPVNGKQSRLTLQKSGNLVLTDAGGSVMWATNTFSQGQVEVRLLDTGNLVVVTNNDNVIWQSFDYPTDTLLPTQSLVRNTTLVSMRGRGTYLSGYYNLKFDDNNILNLIYNGPMVSSIYWPSTVQETVFYFGRTPYNSSRVAFFNERGSFRSSDDLKFNASNFGVGPKRRLTLDYDGILRLYSLDGATGLWEVTWQPGGVDPCRVHGLCGPYGFCRYNPLPTCSCPYGFYRIDPSDWSKGCSPRFKLTCNSTTTNQLDFVVIPNTGYYGYDLDTYGLGLSFESCRNACLIDCKCQGFVYSLVGKGQCFPKRTLLSGFQIIDLSRVAHVKVPRDIAISQKGKVLNTSSDLNCSAAEVMVSSGSGSGISGGGEDTKRNGYMKLLISFVGSVAIIEMVCIGLGWWFVFRKHVHEELANMGYIVLALGFKRFTYTELKRATLNFKQNIGKGGFGTCLPGNFGQPESRGGEEIGRHFARRCRVLGRDTTLLLGHAKGLSYIHEECLEWVLHCDVKPQNILLDDNLEPKVTDFGMSKLFRESLDTGCAGRRGYLAPEWMKNVTIDAKADVYSYGIVLLELLTGKRASSFHWQVGEENEYNRLVQFVRQKIKQDVLLEVIDPRLNHACSDGKLETLVKVAVDVRWGRSRYKACHE</sequence>
<keyword evidence="5 12" id="KW-1133">Transmembrane helix</keyword>
<dbReference type="SUPFAM" id="SSF56112">
    <property type="entry name" value="Protein kinase-like (PK-like)"/>
    <property type="match status" value="1"/>
</dbReference>
<keyword evidence="8" id="KW-0325">Glycoprotein</keyword>
<dbReference type="Proteomes" id="UP000593564">
    <property type="component" value="Unassembled WGS sequence"/>
</dbReference>
<dbReference type="PANTHER" id="PTHR47974:SF3">
    <property type="entry name" value="RECEPTOR-LIKE SERINE_THREONINE-PROTEIN KINASE"/>
    <property type="match status" value="1"/>
</dbReference>
<evidence type="ECO:0000256" key="7">
    <source>
        <dbReference type="ARBA" id="ARBA00023157"/>
    </source>
</evidence>
<dbReference type="InterPro" id="IPR003609">
    <property type="entry name" value="Pan_app"/>
</dbReference>
<dbReference type="GO" id="GO:0004674">
    <property type="term" value="F:protein serine/threonine kinase activity"/>
    <property type="evidence" value="ECO:0007669"/>
    <property type="project" value="UniProtKB-EC"/>
</dbReference>
<evidence type="ECO:0000256" key="5">
    <source>
        <dbReference type="ARBA" id="ARBA00022989"/>
    </source>
</evidence>
<keyword evidence="18" id="KW-1185">Reference proteome</keyword>
<dbReference type="AlphaFoldDB" id="A0A7J7GJB7"/>
<evidence type="ECO:0000259" key="15">
    <source>
        <dbReference type="PROSITE" id="PS50927"/>
    </source>
</evidence>
<dbReference type="InterPro" id="IPR001480">
    <property type="entry name" value="Bulb-type_lectin_dom"/>
</dbReference>
<dbReference type="PROSITE" id="PS50026">
    <property type="entry name" value="EGF_3"/>
    <property type="match status" value="1"/>
</dbReference>
<reference evidence="17 18" key="2">
    <citation type="submission" date="2020-07" db="EMBL/GenBank/DDBJ databases">
        <title>Genome assembly of wild tea tree DASZ reveals pedigree and selection history of tea varieties.</title>
        <authorList>
            <person name="Zhang W."/>
        </authorList>
    </citation>
    <scope>NUCLEOTIDE SEQUENCE [LARGE SCALE GENOMIC DNA]</scope>
    <source>
        <strain evidence="18">cv. G240</strain>
        <tissue evidence="17">Leaf</tissue>
    </source>
</reference>
<evidence type="ECO:0000256" key="2">
    <source>
        <dbReference type="ARBA" id="ARBA00012513"/>
    </source>
</evidence>
<evidence type="ECO:0000256" key="10">
    <source>
        <dbReference type="ARBA" id="ARBA00048679"/>
    </source>
</evidence>
<evidence type="ECO:0000256" key="3">
    <source>
        <dbReference type="ARBA" id="ARBA00022692"/>
    </source>
</evidence>
<dbReference type="PANTHER" id="PTHR47974">
    <property type="entry name" value="OS07G0415500 PROTEIN"/>
    <property type="match status" value="1"/>
</dbReference>
<evidence type="ECO:0000313" key="18">
    <source>
        <dbReference type="Proteomes" id="UP000593564"/>
    </source>
</evidence>
<dbReference type="CDD" id="cd00028">
    <property type="entry name" value="B_lectin"/>
    <property type="match status" value="1"/>
</dbReference>
<evidence type="ECO:0000256" key="11">
    <source>
        <dbReference type="PROSITE-ProRule" id="PRU00076"/>
    </source>
</evidence>